<evidence type="ECO:0000313" key="7">
    <source>
        <dbReference type="Proteomes" id="UP000789759"/>
    </source>
</evidence>
<dbReference type="GO" id="GO:0015179">
    <property type="term" value="F:L-amino acid transmembrane transporter activity"/>
    <property type="evidence" value="ECO:0007669"/>
    <property type="project" value="TreeGrafter"/>
</dbReference>
<feature type="transmembrane region" description="Helical" evidence="5">
    <location>
        <begin position="134"/>
        <end position="153"/>
    </location>
</feature>
<evidence type="ECO:0000256" key="3">
    <source>
        <dbReference type="ARBA" id="ARBA00022989"/>
    </source>
</evidence>
<dbReference type="InterPro" id="IPR002293">
    <property type="entry name" value="AA/rel_permease1"/>
</dbReference>
<dbReference type="GO" id="GO:0016020">
    <property type="term" value="C:membrane"/>
    <property type="evidence" value="ECO:0007669"/>
    <property type="project" value="UniProtKB-SubCell"/>
</dbReference>
<evidence type="ECO:0000256" key="4">
    <source>
        <dbReference type="ARBA" id="ARBA00023136"/>
    </source>
</evidence>
<dbReference type="Proteomes" id="UP000789759">
    <property type="component" value="Unassembled WGS sequence"/>
</dbReference>
<dbReference type="PANTHER" id="PTHR11785">
    <property type="entry name" value="AMINO ACID TRANSPORTER"/>
    <property type="match status" value="1"/>
</dbReference>
<dbReference type="InterPro" id="IPR050598">
    <property type="entry name" value="AminoAcid_Transporter"/>
</dbReference>
<gene>
    <name evidence="6" type="ORF">CPELLU_LOCUS10570</name>
</gene>
<evidence type="ECO:0000256" key="1">
    <source>
        <dbReference type="ARBA" id="ARBA00004141"/>
    </source>
</evidence>
<protein>
    <submittedName>
        <fullName evidence="6">7365_t:CDS:1</fullName>
    </submittedName>
</protein>
<dbReference type="Pfam" id="PF13520">
    <property type="entry name" value="AA_permease_2"/>
    <property type="match status" value="1"/>
</dbReference>
<reference evidence="6" key="1">
    <citation type="submission" date="2021-06" db="EMBL/GenBank/DDBJ databases">
        <authorList>
            <person name="Kallberg Y."/>
            <person name="Tangrot J."/>
            <person name="Rosling A."/>
        </authorList>
    </citation>
    <scope>NUCLEOTIDE SEQUENCE</scope>
    <source>
        <strain evidence="6">FL966</strain>
    </source>
</reference>
<comment type="caution">
    <text evidence="6">The sequence shown here is derived from an EMBL/GenBank/DDBJ whole genome shotgun (WGS) entry which is preliminary data.</text>
</comment>
<evidence type="ECO:0000256" key="5">
    <source>
        <dbReference type="SAM" id="Phobius"/>
    </source>
</evidence>
<dbReference type="PANTHER" id="PTHR11785:SF512">
    <property type="entry name" value="SOBREMESA, ISOFORM B"/>
    <property type="match status" value="1"/>
</dbReference>
<dbReference type="EMBL" id="CAJVQA010008779">
    <property type="protein sequence ID" value="CAG8676943.1"/>
    <property type="molecule type" value="Genomic_DNA"/>
</dbReference>
<proteinExistence type="predicted"/>
<keyword evidence="3 5" id="KW-1133">Transmembrane helix</keyword>
<keyword evidence="2 5" id="KW-0812">Transmembrane</keyword>
<accession>A0A9N9EH49</accession>
<dbReference type="Gene3D" id="1.20.1740.10">
    <property type="entry name" value="Amino acid/polyamine transporter I"/>
    <property type="match status" value="1"/>
</dbReference>
<keyword evidence="7" id="KW-1185">Reference proteome</keyword>
<name>A0A9N9EH49_9GLOM</name>
<organism evidence="6 7">
    <name type="scientific">Cetraspora pellucida</name>
    <dbReference type="NCBI Taxonomy" id="1433469"/>
    <lineage>
        <taxon>Eukaryota</taxon>
        <taxon>Fungi</taxon>
        <taxon>Fungi incertae sedis</taxon>
        <taxon>Mucoromycota</taxon>
        <taxon>Glomeromycotina</taxon>
        <taxon>Glomeromycetes</taxon>
        <taxon>Diversisporales</taxon>
        <taxon>Gigasporaceae</taxon>
        <taxon>Cetraspora</taxon>
    </lineage>
</organism>
<sequence>MRPAAIVADAYVSSQFLIYIIRGDDGDNRPSEYLNPTEYFSTDFISRLAAHINIIFAIFKVLALCCVIIVGMAQLLKPESKSHWANLFNDTISDQRTSLEKVGSYGDAMLEILFTYEGWNNANYLTDLLNNPQHVLAVSNIFSILIATILYIFTNIAYITVVNPTDIILLAHIDDPTQFIAIAFGNSLLGEIGKKLMGALIVISSCGA</sequence>
<feature type="transmembrane region" description="Helical" evidence="5">
    <location>
        <begin position="54"/>
        <end position="76"/>
    </location>
</feature>
<dbReference type="OrthoDB" id="10062876at2759"/>
<comment type="subcellular location">
    <subcellularLocation>
        <location evidence="1">Membrane</location>
        <topology evidence="1">Multi-pass membrane protein</topology>
    </subcellularLocation>
</comment>
<keyword evidence="4 5" id="KW-0472">Membrane</keyword>
<evidence type="ECO:0000313" key="6">
    <source>
        <dbReference type="EMBL" id="CAG8676943.1"/>
    </source>
</evidence>
<evidence type="ECO:0000256" key="2">
    <source>
        <dbReference type="ARBA" id="ARBA00022692"/>
    </source>
</evidence>
<dbReference type="AlphaFoldDB" id="A0A9N9EH49"/>